<proteinExistence type="predicted"/>
<dbReference type="EMBL" id="CABFNO020001443">
    <property type="protein sequence ID" value="CAG9987906.1"/>
    <property type="molecule type" value="Genomic_DNA"/>
</dbReference>
<name>A0A9N9UCJ0_9HYPO</name>
<sequence>MAHHPDGDDTPVRDLPFFHDINVMILVLQNSSTRRKPKSHIFRPSVGDNTGADKWAGFVPKDMSRKVLTSRRRTSKIQILIASINTLAFMVNLHNCCSDGLFICLASSAATMRQITSRLIRLNQTQPVSWYIIRLINSCHDYQERSLTGKWVRQIAAECRMPPNLPLLFQEVLIYEAIKSMWCQSFNRFAWMLLLEQN</sequence>
<reference evidence="1" key="1">
    <citation type="submission" date="2021-10" db="EMBL/GenBank/DDBJ databases">
        <authorList>
            <person name="Piombo E."/>
        </authorList>
    </citation>
    <scope>NUCLEOTIDE SEQUENCE</scope>
</reference>
<gene>
    <name evidence="1" type="ORF">CBYS24578_00010549</name>
</gene>
<comment type="caution">
    <text evidence="1">The sequence shown here is derived from an EMBL/GenBank/DDBJ whole genome shotgun (WGS) entry which is preliminary data.</text>
</comment>
<evidence type="ECO:0000313" key="2">
    <source>
        <dbReference type="Proteomes" id="UP000754883"/>
    </source>
</evidence>
<dbReference type="Proteomes" id="UP000754883">
    <property type="component" value="Unassembled WGS sequence"/>
</dbReference>
<evidence type="ECO:0000313" key="1">
    <source>
        <dbReference type="EMBL" id="CAG9987906.1"/>
    </source>
</evidence>
<dbReference type="Gene3D" id="3.40.50.300">
    <property type="entry name" value="P-loop containing nucleotide triphosphate hydrolases"/>
    <property type="match status" value="1"/>
</dbReference>
<accession>A0A9N9UCJ0</accession>
<organism evidence="1 2">
    <name type="scientific">Clonostachys byssicola</name>
    <dbReference type="NCBI Taxonomy" id="160290"/>
    <lineage>
        <taxon>Eukaryota</taxon>
        <taxon>Fungi</taxon>
        <taxon>Dikarya</taxon>
        <taxon>Ascomycota</taxon>
        <taxon>Pezizomycotina</taxon>
        <taxon>Sordariomycetes</taxon>
        <taxon>Hypocreomycetidae</taxon>
        <taxon>Hypocreales</taxon>
        <taxon>Bionectriaceae</taxon>
        <taxon>Clonostachys</taxon>
    </lineage>
</organism>
<protein>
    <submittedName>
        <fullName evidence="1">Uncharacterized protein</fullName>
    </submittedName>
</protein>
<dbReference type="AlphaFoldDB" id="A0A9N9UCJ0"/>
<dbReference type="InterPro" id="IPR027417">
    <property type="entry name" value="P-loop_NTPase"/>
</dbReference>
<keyword evidence="2" id="KW-1185">Reference proteome</keyword>
<dbReference type="OrthoDB" id="4986691at2759"/>